<keyword evidence="3" id="KW-0645">Protease</keyword>
<sequence>MGLNPPVQVILDVGAQILEMDNLQVAKTWLKMHDSEKEAAVFVNDDDEICVVDRDGRVEVLRTSSYATRLGSCLIFLDEAHTRGIDLKLPATYRALLTLGASLTKDRTTQAAMRMRRLGQGQTIVFCIPQEIQSKICELTSKSEPKSITLADVLLWTISETHKEIRRCMPLWQVQGERFCRQESLWRERQENQDMSQDLAERFQEDEAHSIEQRYRPRQVQSQPTHLHDSTDDRLRLIAQRCEEHDDLNLNASTLQEEQERELSPEIEQERQVQRPHAAEPATHTLHKDVIAFAKQGTYSNTSPAYMPAFQALIDSSAAKGLQPAQLGKDCKLLVSVDFVETIQRSGVSSYISDSFQRSVNWLLSTKTPKGDKIERILIISPFEANQLYPSMSRSKATLHLYKPRSNSGYVPLDRLDFHTVPVQSRPIVPRSLAIQLNLFAGQLYISSYEDYLEICKFLGLSTRAVTEDMAGWQQDATGFILRDDEGRRGGESGLEKSPVNFMKVLMAKIRKNGESIAKTQMGELLEGKLFQRSDFE</sequence>
<keyword evidence="5" id="KW-0378">Hydrolase</keyword>
<protein>
    <recommendedName>
        <fullName evidence="2">ubiquitinyl hydrolase 1</fullName>
        <ecNumber evidence="2">3.4.19.12</ecNumber>
    </recommendedName>
</protein>
<dbReference type="EC" id="3.4.19.12" evidence="2"/>
<organism evidence="7 8">
    <name type="scientific">Cercospora kikuchii</name>
    <dbReference type="NCBI Taxonomy" id="84275"/>
    <lineage>
        <taxon>Eukaryota</taxon>
        <taxon>Fungi</taxon>
        <taxon>Dikarya</taxon>
        <taxon>Ascomycota</taxon>
        <taxon>Pezizomycotina</taxon>
        <taxon>Dothideomycetes</taxon>
        <taxon>Dothideomycetidae</taxon>
        <taxon>Mycosphaerellales</taxon>
        <taxon>Mycosphaerellaceae</taxon>
        <taxon>Cercospora</taxon>
    </lineage>
</organism>
<dbReference type="EMBL" id="BOLY01000004">
    <property type="protein sequence ID" value="GIZ43566.1"/>
    <property type="molecule type" value="Genomic_DNA"/>
</dbReference>
<keyword evidence="6" id="KW-0788">Thiol protease</keyword>
<dbReference type="InterPro" id="IPR051346">
    <property type="entry name" value="OTU_Deubiquitinase"/>
</dbReference>
<dbReference type="GO" id="GO:0006508">
    <property type="term" value="P:proteolysis"/>
    <property type="evidence" value="ECO:0007669"/>
    <property type="project" value="UniProtKB-KW"/>
</dbReference>
<dbReference type="PANTHER" id="PTHR13367:SF34">
    <property type="match status" value="1"/>
</dbReference>
<dbReference type="GeneID" id="68292362"/>
<keyword evidence="4" id="KW-0833">Ubl conjugation pathway</keyword>
<dbReference type="OrthoDB" id="3182339at2759"/>
<evidence type="ECO:0000313" key="7">
    <source>
        <dbReference type="EMBL" id="GIZ43566.1"/>
    </source>
</evidence>
<accession>A0A9P3CK15</accession>
<evidence type="ECO:0000256" key="6">
    <source>
        <dbReference type="ARBA" id="ARBA00022807"/>
    </source>
</evidence>
<comment type="catalytic activity">
    <reaction evidence="1">
        <text>Thiol-dependent hydrolysis of ester, thioester, amide, peptide and isopeptide bonds formed by the C-terminal Gly of ubiquitin (a 76-residue protein attached to proteins as an intracellular targeting signal).</text>
        <dbReference type="EC" id="3.4.19.12"/>
    </reaction>
</comment>
<dbReference type="AlphaFoldDB" id="A0A9P3CK15"/>
<evidence type="ECO:0000313" key="8">
    <source>
        <dbReference type="Proteomes" id="UP000825890"/>
    </source>
</evidence>
<name>A0A9P3CK15_9PEZI</name>
<evidence type="ECO:0000256" key="2">
    <source>
        <dbReference type="ARBA" id="ARBA00012759"/>
    </source>
</evidence>
<evidence type="ECO:0000256" key="1">
    <source>
        <dbReference type="ARBA" id="ARBA00000707"/>
    </source>
</evidence>
<reference evidence="7 8" key="1">
    <citation type="submission" date="2021-01" db="EMBL/GenBank/DDBJ databases">
        <title>Cercospora kikuchii MAFF 305040 whole genome shotgun sequence.</title>
        <authorList>
            <person name="Kashiwa T."/>
            <person name="Suzuki T."/>
        </authorList>
    </citation>
    <scope>NUCLEOTIDE SEQUENCE [LARGE SCALE GENOMIC DNA]</scope>
    <source>
        <strain evidence="7 8">MAFF 305040</strain>
    </source>
</reference>
<gene>
    <name evidence="7" type="ORF">CKM354_000678700</name>
</gene>
<evidence type="ECO:0000256" key="5">
    <source>
        <dbReference type="ARBA" id="ARBA00022801"/>
    </source>
</evidence>
<dbReference type="PANTHER" id="PTHR13367">
    <property type="entry name" value="UBIQUITIN THIOESTERASE"/>
    <property type="match status" value="1"/>
</dbReference>
<dbReference type="GO" id="GO:0004843">
    <property type="term" value="F:cysteine-type deubiquitinase activity"/>
    <property type="evidence" value="ECO:0007669"/>
    <property type="project" value="UniProtKB-EC"/>
</dbReference>
<evidence type="ECO:0000256" key="3">
    <source>
        <dbReference type="ARBA" id="ARBA00022670"/>
    </source>
</evidence>
<evidence type="ECO:0000256" key="4">
    <source>
        <dbReference type="ARBA" id="ARBA00022786"/>
    </source>
</evidence>
<keyword evidence="8" id="KW-1185">Reference proteome</keyword>
<proteinExistence type="predicted"/>
<dbReference type="RefSeq" id="XP_044658053.1">
    <property type="nucleotide sequence ID" value="XM_044802118.1"/>
</dbReference>
<dbReference type="Proteomes" id="UP000825890">
    <property type="component" value="Unassembled WGS sequence"/>
</dbReference>
<comment type="caution">
    <text evidence="7">The sequence shown here is derived from an EMBL/GenBank/DDBJ whole genome shotgun (WGS) entry which is preliminary data.</text>
</comment>